<evidence type="ECO:0000313" key="6">
    <source>
        <dbReference type="Proteomes" id="UP000504607"/>
    </source>
</evidence>
<feature type="compositionally biased region" description="Polar residues" evidence="4">
    <location>
        <begin position="252"/>
        <end position="262"/>
    </location>
</feature>
<feature type="compositionally biased region" description="Polar residues" evidence="4">
    <location>
        <begin position="271"/>
        <end position="280"/>
    </location>
</feature>
<evidence type="ECO:0000259" key="5">
    <source>
        <dbReference type="PROSITE" id="PS50102"/>
    </source>
</evidence>
<dbReference type="PANTHER" id="PTHR13952">
    <property type="entry name" value="U1 SMALL NUCLEAR RIBONUCLEOPROTEIN 70 KD"/>
    <property type="match status" value="1"/>
</dbReference>
<feature type="region of interest" description="Disordered" evidence="4">
    <location>
        <begin position="1"/>
        <end position="40"/>
    </location>
</feature>
<dbReference type="Gene3D" id="3.30.70.330">
    <property type="match status" value="1"/>
</dbReference>
<dbReference type="AlphaFoldDB" id="A0A6J0PAE3"/>
<evidence type="ECO:0000256" key="3">
    <source>
        <dbReference type="PROSITE-ProRule" id="PRU00176"/>
    </source>
</evidence>
<dbReference type="GO" id="GO:0071011">
    <property type="term" value="C:precatalytic spliceosome"/>
    <property type="evidence" value="ECO:0007669"/>
    <property type="project" value="TreeGrafter"/>
</dbReference>
<dbReference type="GeneID" id="105051295"/>
<keyword evidence="3" id="KW-0694">RNA-binding</keyword>
<dbReference type="SUPFAM" id="SSF54928">
    <property type="entry name" value="RNA-binding domain, RBD"/>
    <property type="match status" value="1"/>
</dbReference>
<dbReference type="InterPro" id="IPR051183">
    <property type="entry name" value="U1_U11-U12_snRNP_70-35kDa"/>
</dbReference>
<accession>A0A6J0PAE3</accession>
<keyword evidence="2" id="KW-0539">Nucleus</keyword>
<dbReference type="GO" id="GO:0003729">
    <property type="term" value="F:mRNA binding"/>
    <property type="evidence" value="ECO:0007669"/>
    <property type="project" value="TreeGrafter"/>
</dbReference>
<dbReference type="KEGG" id="egu:105051295"/>
<keyword evidence="6" id="KW-1185">Reference proteome</keyword>
<organism evidence="6 8">
    <name type="scientific">Elaeis guineensis var. tenera</name>
    <name type="common">Oil palm</name>
    <dbReference type="NCBI Taxonomy" id="51953"/>
    <lineage>
        <taxon>Eukaryota</taxon>
        <taxon>Viridiplantae</taxon>
        <taxon>Streptophyta</taxon>
        <taxon>Embryophyta</taxon>
        <taxon>Tracheophyta</taxon>
        <taxon>Spermatophyta</taxon>
        <taxon>Magnoliopsida</taxon>
        <taxon>Liliopsida</taxon>
        <taxon>Arecaceae</taxon>
        <taxon>Arecoideae</taxon>
        <taxon>Cocoseae</taxon>
        <taxon>Elaeidinae</taxon>
        <taxon>Elaeis</taxon>
    </lineage>
</organism>
<dbReference type="InterPro" id="IPR012677">
    <property type="entry name" value="Nucleotide-bd_a/b_plait_sf"/>
</dbReference>
<dbReference type="InterPro" id="IPR000504">
    <property type="entry name" value="RRM_dom"/>
</dbReference>
<sequence length="525" mass="59094">MDFGSPDKSLEETSQEEGAQYVGELDRNLLDNKDEKDGKSFQGETEALDFSMQGYTNQEHAGFPLLCGNPAFLSPVEKAEETCLPVELDMQHEDLERKITDYTDDGLKSTIKEYENHDKMQGADYVSLSGEQVDKSASGSSNILESRNSDPCFDKPVLSADNNDNSYEVVDDGTYGYQSAKSPTLMATENGDVRNISGNSQSTKGELGNEEMNHLNFSHVIEMKENDYPVETVASNNDGMVRKCIGLHSPRKVQNSTPSPERNMSDPMERSPNNQPSASQEPAFPENNEKKSAPAIPSKRKRSPSPEKHAVVQKRASSHDRLSSSVRWKSPSGRITHQHSHHRDDSPGKCLSASPRRRDSPRRRERSASRSPARRDSSRSRRGKHGRSQSRSPNARDCYRRSPRRRHSPRRRSPPASYHSRCRSPRRPWSPPPNRSTGIGRPGRNLFVAGFSYVTTERDLKKKFSRFGHVTDVRIVRDKRSGDSRGFGFLSLERDEDADAAIRAIDQTEWNGRIVLVEKSKTYAR</sequence>
<gene>
    <name evidence="7 8" type="primary">LOC105051295</name>
</gene>
<feature type="domain" description="RRM" evidence="5">
    <location>
        <begin position="444"/>
        <end position="522"/>
    </location>
</feature>
<evidence type="ECO:0000256" key="4">
    <source>
        <dbReference type="SAM" id="MobiDB-lite"/>
    </source>
</evidence>
<evidence type="ECO:0000313" key="8">
    <source>
        <dbReference type="RefSeq" id="XP_019701278.1"/>
    </source>
</evidence>
<dbReference type="GO" id="GO:0030619">
    <property type="term" value="F:U1 snRNA binding"/>
    <property type="evidence" value="ECO:0007669"/>
    <property type="project" value="TreeGrafter"/>
</dbReference>
<evidence type="ECO:0000313" key="7">
    <source>
        <dbReference type="RefSeq" id="XP_010929955.1"/>
    </source>
</evidence>
<reference evidence="7 8" key="1">
    <citation type="submission" date="2025-04" db="UniProtKB">
        <authorList>
            <consortium name="RefSeq"/>
        </authorList>
    </citation>
    <scope>IDENTIFICATION</scope>
</reference>
<feature type="compositionally biased region" description="Basic residues" evidence="4">
    <location>
        <begin position="401"/>
        <end position="413"/>
    </location>
</feature>
<comment type="subcellular location">
    <subcellularLocation>
        <location evidence="1">Nucleus</location>
    </subcellularLocation>
</comment>
<evidence type="ECO:0000256" key="1">
    <source>
        <dbReference type="ARBA" id="ARBA00004123"/>
    </source>
</evidence>
<name>A0A6J0PAE3_ELAGV</name>
<dbReference type="GO" id="GO:0005685">
    <property type="term" value="C:U1 snRNP"/>
    <property type="evidence" value="ECO:0007669"/>
    <property type="project" value="TreeGrafter"/>
</dbReference>
<dbReference type="GO" id="GO:0000398">
    <property type="term" value="P:mRNA splicing, via spliceosome"/>
    <property type="evidence" value="ECO:0007669"/>
    <property type="project" value="TreeGrafter"/>
</dbReference>
<protein>
    <submittedName>
        <fullName evidence="7 8">Scaffold attachment factor B1 isoform X1</fullName>
    </submittedName>
</protein>
<feature type="region of interest" description="Disordered" evidence="4">
    <location>
        <begin position="247"/>
        <end position="442"/>
    </location>
</feature>
<dbReference type="FunFam" id="3.30.70.330:FF:000535">
    <property type="entry name" value="Serine/arginine-rich splicing factor SR45a"/>
    <property type="match status" value="1"/>
</dbReference>
<proteinExistence type="predicted"/>
<dbReference type="Proteomes" id="UP000504607">
    <property type="component" value="Chromosome 1"/>
</dbReference>
<dbReference type="SMART" id="SM00360">
    <property type="entry name" value="RRM"/>
    <property type="match status" value="1"/>
</dbReference>
<dbReference type="RefSeq" id="XP_019701278.1">
    <property type="nucleotide sequence ID" value="XM_019845719.2"/>
</dbReference>
<dbReference type="InterPro" id="IPR035979">
    <property type="entry name" value="RBD_domain_sf"/>
</dbReference>
<dbReference type="PROSITE" id="PS50102">
    <property type="entry name" value="RRM"/>
    <property type="match status" value="1"/>
</dbReference>
<dbReference type="OrthoDB" id="439808at2759"/>
<evidence type="ECO:0000256" key="2">
    <source>
        <dbReference type="ARBA" id="ARBA00023242"/>
    </source>
</evidence>
<dbReference type="Pfam" id="PF00076">
    <property type="entry name" value="RRM_1"/>
    <property type="match status" value="1"/>
</dbReference>
<feature type="compositionally biased region" description="Basic and acidic residues" evidence="4">
    <location>
        <begin position="24"/>
        <end position="39"/>
    </location>
</feature>
<dbReference type="RefSeq" id="XP_010929955.1">
    <property type="nucleotide sequence ID" value="XM_010931653.3"/>
</dbReference>
<dbReference type="GO" id="GO:0071004">
    <property type="term" value="C:U2-type prespliceosome"/>
    <property type="evidence" value="ECO:0007669"/>
    <property type="project" value="TreeGrafter"/>
</dbReference>
<dbReference type="PANTHER" id="PTHR13952:SF9">
    <property type="entry name" value="SERINE_ARGININE REPETITIVE MATRIX PROTEIN 1-LIKE"/>
    <property type="match status" value="1"/>
</dbReference>